<dbReference type="KEGG" id="fsn:GS03_02035"/>
<dbReference type="AlphaFoldDB" id="A0A4P7PU75"/>
<evidence type="ECO:0000256" key="1">
    <source>
        <dbReference type="SAM" id="MobiDB-lite"/>
    </source>
</evidence>
<dbReference type="Proteomes" id="UP000296862">
    <property type="component" value="Chromosome"/>
</dbReference>
<accession>A0A4P7PU75</accession>
<name>A0A4P7PU75_9FLAO</name>
<keyword evidence="3" id="KW-1185">Reference proteome</keyword>
<feature type="compositionally biased region" description="Basic and acidic residues" evidence="1">
    <location>
        <begin position="1"/>
        <end position="10"/>
    </location>
</feature>
<dbReference type="EMBL" id="CP038810">
    <property type="protein sequence ID" value="QBZ98527.1"/>
    <property type="molecule type" value="Genomic_DNA"/>
</dbReference>
<feature type="region of interest" description="Disordered" evidence="1">
    <location>
        <begin position="1"/>
        <end position="23"/>
    </location>
</feature>
<sequence>MGVKKKEERVKKKIKNNNQTNNDMKNTTLLEHLICVISSDCNSELEYTNENQQEETQAESVEEEFHGFDIDTVFAN</sequence>
<protein>
    <submittedName>
        <fullName evidence="2">Uncharacterized protein</fullName>
    </submittedName>
</protein>
<organism evidence="2 3">
    <name type="scientific">Flavobacterium sangjuense</name>
    <dbReference type="NCBI Taxonomy" id="2518177"/>
    <lineage>
        <taxon>Bacteria</taxon>
        <taxon>Pseudomonadati</taxon>
        <taxon>Bacteroidota</taxon>
        <taxon>Flavobacteriia</taxon>
        <taxon>Flavobacteriales</taxon>
        <taxon>Flavobacteriaceae</taxon>
        <taxon>Flavobacterium</taxon>
    </lineage>
</organism>
<evidence type="ECO:0000313" key="3">
    <source>
        <dbReference type="Proteomes" id="UP000296862"/>
    </source>
</evidence>
<gene>
    <name evidence="2" type="ORF">GS03_02035</name>
</gene>
<evidence type="ECO:0000313" key="2">
    <source>
        <dbReference type="EMBL" id="QBZ98527.1"/>
    </source>
</evidence>
<proteinExistence type="predicted"/>
<reference evidence="2 3" key="1">
    <citation type="submission" date="2019-04" db="EMBL/GenBank/DDBJ databases">
        <title>Flavobacterium sp. GS03.</title>
        <authorList>
            <person name="Kim H."/>
        </authorList>
    </citation>
    <scope>NUCLEOTIDE SEQUENCE [LARGE SCALE GENOMIC DNA]</scope>
    <source>
        <strain evidence="2 3">GS03</strain>
    </source>
</reference>